<evidence type="ECO:0000313" key="16">
    <source>
        <dbReference type="EMBL" id="TLU72517.1"/>
    </source>
</evidence>
<evidence type="ECO:0000256" key="6">
    <source>
        <dbReference type="ARBA" id="ARBA00022679"/>
    </source>
</evidence>
<keyword evidence="6 13" id="KW-0808">Transferase</keyword>
<dbReference type="InterPro" id="IPR013747">
    <property type="entry name" value="ACP_syn_III_C"/>
</dbReference>
<dbReference type="GO" id="GO:0006633">
    <property type="term" value="P:fatty acid biosynthetic process"/>
    <property type="evidence" value="ECO:0007669"/>
    <property type="project" value="UniProtKB-UniRule"/>
</dbReference>
<dbReference type="GO" id="GO:0033818">
    <property type="term" value="F:beta-ketoacyl-acyl-carrier-protein synthase III activity"/>
    <property type="evidence" value="ECO:0007669"/>
    <property type="project" value="UniProtKB-UniRule"/>
</dbReference>
<dbReference type="EC" id="2.3.1.180" evidence="3 13"/>
<evidence type="ECO:0000256" key="10">
    <source>
        <dbReference type="ARBA" id="ARBA00023268"/>
    </source>
</evidence>
<feature type="active site" evidence="13">
    <location>
        <position position="288"/>
    </location>
</feature>
<accession>A0A5R9J7M4</accession>
<dbReference type="NCBIfam" id="NF006829">
    <property type="entry name" value="PRK09352.1"/>
    <property type="match status" value="1"/>
</dbReference>
<dbReference type="Pfam" id="PF08545">
    <property type="entry name" value="ACP_syn_III"/>
    <property type="match status" value="1"/>
</dbReference>
<dbReference type="GO" id="GO:0005737">
    <property type="term" value="C:cytoplasm"/>
    <property type="evidence" value="ECO:0007669"/>
    <property type="project" value="UniProtKB-SubCell"/>
</dbReference>
<keyword evidence="7 13" id="KW-0276">Fatty acid metabolism</keyword>
<keyword evidence="5 13" id="KW-0444">Lipid biosynthesis</keyword>
<comment type="subunit">
    <text evidence="13">Homodimer.</text>
</comment>
<gene>
    <name evidence="13" type="primary">fabH</name>
    <name evidence="16" type="ORF">FE263_10675</name>
</gene>
<comment type="caution">
    <text evidence="16">The sequence shown here is derived from an EMBL/GenBank/DDBJ whole genome shotgun (WGS) entry which is preliminary data.</text>
</comment>
<dbReference type="InterPro" id="IPR013751">
    <property type="entry name" value="ACP_syn_III_N"/>
</dbReference>
<evidence type="ECO:0000259" key="14">
    <source>
        <dbReference type="Pfam" id="PF08541"/>
    </source>
</evidence>
<name>A0A5R9J7M4_9PROT</name>
<evidence type="ECO:0000256" key="8">
    <source>
        <dbReference type="ARBA" id="ARBA00023098"/>
    </source>
</evidence>
<evidence type="ECO:0000256" key="9">
    <source>
        <dbReference type="ARBA" id="ARBA00023160"/>
    </source>
</evidence>
<comment type="domain">
    <text evidence="13">The last Arg residue of the ACP-binding site is essential for the weak association between ACP/AcpP and FabH.</text>
</comment>
<keyword evidence="10 13" id="KW-0511">Multifunctional enzyme</keyword>
<evidence type="ECO:0000256" key="13">
    <source>
        <dbReference type="HAMAP-Rule" id="MF_01815"/>
    </source>
</evidence>
<dbReference type="GO" id="GO:0044550">
    <property type="term" value="P:secondary metabolite biosynthetic process"/>
    <property type="evidence" value="ECO:0007669"/>
    <property type="project" value="TreeGrafter"/>
</dbReference>
<evidence type="ECO:0000259" key="15">
    <source>
        <dbReference type="Pfam" id="PF08545"/>
    </source>
</evidence>
<dbReference type="HAMAP" id="MF_01815">
    <property type="entry name" value="FabH"/>
    <property type="match status" value="1"/>
</dbReference>
<comment type="similarity">
    <text evidence="2 13">Belongs to the thiolase-like superfamily. FabH family.</text>
</comment>
<evidence type="ECO:0000256" key="2">
    <source>
        <dbReference type="ARBA" id="ARBA00008642"/>
    </source>
</evidence>
<comment type="pathway">
    <text evidence="1 13">Lipid metabolism; fatty acid biosynthesis.</text>
</comment>
<keyword evidence="8 13" id="KW-0443">Lipid metabolism</keyword>
<feature type="active site" evidence="13">
    <location>
        <position position="258"/>
    </location>
</feature>
<protein>
    <recommendedName>
        <fullName evidence="3 13">Beta-ketoacyl-[acyl-carrier-protein] synthase III</fullName>
        <shortName evidence="13">Beta-ketoacyl-ACP synthase III</shortName>
        <shortName evidence="13">KAS III</shortName>
        <ecNumber evidence="3 13">2.3.1.180</ecNumber>
    </recommendedName>
    <alternativeName>
        <fullName evidence="13">3-oxoacyl-[acyl-carrier-protein] synthase 3</fullName>
    </alternativeName>
    <alternativeName>
        <fullName evidence="13">3-oxoacyl-[acyl-carrier-protein] synthase III</fullName>
    </alternativeName>
</protein>
<dbReference type="UniPathway" id="UPA00094"/>
<dbReference type="CDD" id="cd00830">
    <property type="entry name" value="KAS_III"/>
    <property type="match status" value="1"/>
</dbReference>
<dbReference type="RefSeq" id="WP_138325979.1">
    <property type="nucleotide sequence ID" value="NZ_VCDI01000003.1"/>
</dbReference>
<proteinExistence type="inferred from homology"/>
<dbReference type="EMBL" id="VCDI01000003">
    <property type="protein sequence ID" value="TLU72517.1"/>
    <property type="molecule type" value="Genomic_DNA"/>
</dbReference>
<evidence type="ECO:0000256" key="12">
    <source>
        <dbReference type="ARBA" id="ARBA00051096"/>
    </source>
</evidence>
<evidence type="ECO:0000256" key="5">
    <source>
        <dbReference type="ARBA" id="ARBA00022516"/>
    </source>
</evidence>
<dbReference type="InterPro" id="IPR016039">
    <property type="entry name" value="Thiolase-like"/>
</dbReference>
<dbReference type="PANTHER" id="PTHR34069">
    <property type="entry name" value="3-OXOACYL-[ACYL-CARRIER-PROTEIN] SYNTHASE 3"/>
    <property type="match status" value="1"/>
</dbReference>
<sequence length="331" mass="34865">MIGQSRRDNSRDLPGVHLVGAGGYLPEQVVTNSDLALRVETSDEWIRERTGICQRHLAAPHETAAYMGTRAAQAALDDAGLQAADVDAIILATSTPDQAFPATAARVQAALGVPGGFAFDLAAACSGFIYAMASADAFIRNGQARTVLVIGSEVYSRILDWSDRSTCVLFGDGAGAVVLRAGEPGTRGILSTHLHADGGFGDLLYVDGAVGRPDRPGTLRMQGREVFRHAVAKLSASVDEALAANGLAHADVDWLVPHQANKRIIDAMGRKLGLPPERVIVTVDRHANTSAASIPLALAEAMRDGRIRRGDLVLMEALGGGMTWGSALVRM</sequence>
<reference evidence="16 17" key="1">
    <citation type="submission" date="2019-05" db="EMBL/GenBank/DDBJ databases">
        <authorList>
            <person name="Pankratov T."/>
            <person name="Grouzdev D."/>
        </authorList>
    </citation>
    <scope>NUCLEOTIDE SEQUENCE [LARGE SCALE GENOMIC DNA]</scope>
    <source>
        <strain evidence="16 17">KEBCLARHB70R</strain>
    </source>
</reference>
<feature type="region of interest" description="ACP-binding" evidence="13">
    <location>
        <begin position="259"/>
        <end position="263"/>
    </location>
</feature>
<dbReference type="AlphaFoldDB" id="A0A5R9J7M4"/>
<dbReference type="Proteomes" id="UP000305654">
    <property type="component" value="Unassembled WGS sequence"/>
</dbReference>
<comment type="subcellular location">
    <subcellularLocation>
        <location evidence="13">Cytoplasm</location>
    </subcellularLocation>
</comment>
<keyword evidence="17" id="KW-1185">Reference proteome</keyword>
<evidence type="ECO:0000256" key="1">
    <source>
        <dbReference type="ARBA" id="ARBA00005194"/>
    </source>
</evidence>
<dbReference type="FunFam" id="3.40.47.10:FF:000004">
    <property type="entry name" value="3-oxoacyl-[acyl-carrier-protein] synthase 3"/>
    <property type="match status" value="1"/>
</dbReference>
<dbReference type="SUPFAM" id="SSF53901">
    <property type="entry name" value="Thiolase-like"/>
    <property type="match status" value="1"/>
</dbReference>
<keyword evidence="4 13" id="KW-0963">Cytoplasm</keyword>
<feature type="active site" evidence="13">
    <location>
        <position position="125"/>
    </location>
</feature>
<evidence type="ECO:0000256" key="11">
    <source>
        <dbReference type="ARBA" id="ARBA00023315"/>
    </source>
</evidence>
<evidence type="ECO:0000256" key="3">
    <source>
        <dbReference type="ARBA" id="ARBA00012333"/>
    </source>
</evidence>
<keyword evidence="11 13" id="KW-0012">Acyltransferase</keyword>
<dbReference type="PANTHER" id="PTHR34069:SF2">
    <property type="entry name" value="BETA-KETOACYL-[ACYL-CARRIER-PROTEIN] SYNTHASE III"/>
    <property type="match status" value="1"/>
</dbReference>
<dbReference type="GO" id="GO:0004315">
    <property type="term" value="F:3-oxoacyl-[acyl-carrier-protein] synthase activity"/>
    <property type="evidence" value="ECO:0007669"/>
    <property type="project" value="InterPro"/>
</dbReference>
<comment type="function">
    <text evidence="13">Catalyzes the condensation reaction of fatty acid synthesis by the addition to an acyl acceptor of two carbons from malonyl-ACP. Catalyzes the first condensation reaction which initiates fatty acid synthesis and may therefore play a role in governing the total rate of fatty acid production. Possesses both acetoacetyl-ACP synthase and acetyl transacylase activities. Its substrate specificity determines the biosynthesis of branched-chain and/or straight-chain of fatty acids.</text>
</comment>
<evidence type="ECO:0000256" key="4">
    <source>
        <dbReference type="ARBA" id="ARBA00022490"/>
    </source>
</evidence>
<evidence type="ECO:0000256" key="7">
    <source>
        <dbReference type="ARBA" id="ARBA00022832"/>
    </source>
</evidence>
<dbReference type="Pfam" id="PF08541">
    <property type="entry name" value="ACP_syn_III_C"/>
    <property type="match status" value="1"/>
</dbReference>
<dbReference type="OrthoDB" id="9815506at2"/>
<organism evidence="16 17">
    <name type="scientific">Lichenicoccus roseus</name>
    <dbReference type="NCBI Taxonomy" id="2683649"/>
    <lineage>
        <taxon>Bacteria</taxon>
        <taxon>Pseudomonadati</taxon>
        <taxon>Pseudomonadota</taxon>
        <taxon>Alphaproteobacteria</taxon>
        <taxon>Acetobacterales</taxon>
        <taxon>Acetobacteraceae</taxon>
        <taxon>Lichenicoccus</taxon>
    </lineage>
</organism>
<comment type="catalytic activity">
    <reaction evidence="12">
        <text>malonyl-[ACP] + acetyl-CoA + H(+) = 3-oxobutanoyl-[ACP] + CO2 + CoA</text>
        <dbReference type="Rhea" id="RHEA:12080"/>
        <dbReference type="Rhea" id="RHEA-COMP:9623"/>
        <dbReference type="Rhea" id="RHEA-COMP:9625"/>
        <dbReference type="ChEBI" id="CHEBI:15378"/>
        <dbReference type="ChEBI" id="CHEBI:16526"/>
        <dbReference type="ChEBI" id="CHEBI:57287"/>
        <dbReference type="ChEBI" id="CHEBI:57288"/>
        <dbReference type="ChEBI" id="CHEBI:78449"/>
        <dbReference type="ChEBI" id="CHEBI:78450"/>
        <dbReference type="EC" id="2.3.1.180"/>
    </reaction>
    <physiologicalReaction direction="left-to-right" evidence="12">
        <dbReference type="Rhea" id="RHEA:12081"/>
    </physiologicalReaction>
</comment>
<keyword evidence="9 13" id="KW-0275">Fatty acid biosynthesis</keyword>
<dbReference type="InterPro" id="IPR004655">
    <property type="entry name" value="FabH"/>
</dbReference>
<evidence type="ECO:0000313" key="17">
    <source>
        <dbReference type="Proteomes" id="UP000305654"/>
    </source>
</evidence>
<dbReference type="NCBIfam" id="TIGR00747">
    <property type="entry name" value="fabH"/>
    <property type="match status" value="1"/>
</dbReference>
<feature type="domain" description="Beta-ketoacyl-[acyl-carrier-protein] synthase III C-terminal" evidence="14">
    <location>
        <begin position="242"/>
        <end position="331"/>
    </location>
</feature>
<dbReference type="Gene3D" id="3.40.47.10">
    <property type="match status" value="1"/>
</dbReference>
<feature type="domain" description="Beta-ketoacyl-[acyl-carrier-protein] synthase III N-terminal" evidence="15">
    <location>
        <begin position="119"/>
        <end position="198"/>
    </location>
</feature>